<reference evidence="1 2" key="1">
    <citation type="submission" date="2023-08" db="EMBL/GenBank/DDBJ databases">
        <title>Annotated Genome Sequence of Vanrija albida AlHP1.</title>
        <authorList>
            <person name="Herzog R."/>
        </authorList>
    </citation>
    <scope>NUCLEOTIDE SEQUENCE [LARGE SCALE GENOMIC DNA]</scope>
    <source>
        <strain evidence="1 2">AlHP1</strain>
    </source>
</reference>
<organism evidence="1 2">
    <name type="scientific">Vanrija albida</name>
    <dbReference type="NCBI Taxonomy" id="181172"/>
    <lineage>
        <taxon>Eukaryota</taxon>
        <taxon>Fungi</taxon>
        <taxon>Dikarya</taxon>
        <taxon>Basidiomycota</taxon>
        <taxon>Agaricomycotina</taxon>
        <taxon>Tremellomycetes</taxon>
        <taxon>Trichosporonales</taxon>
        <taxon>Trichosporonaceae</taxon>
        <taxon>Vanrija</taxon>
    </lineage>
</organism>
<dbReference type="EMBL" id="JBBXJM010000004">
    <property type="protein sequence ID" value="KAL1409218.1"/>
    <property type="molecule type" value="Genomic_DNA"/>
</dbReference>
<dbReference type="Proteomes" id="UP001565368">
    <property type="component" value="Unassembled WGS sequence"/>
</dbReference>
<dbReference type="RefSeq" id="XP_069209162.1">
    <property type="nucleotide sequence ID" value="XM_069354520.1"/>
</dbReference>
<sequence length="119" mass="14028">MPRPAPRQFDKPQRCTRSYHLRVQAHPRWMLVFMMEFQQRAEYDCCVGTDECQVKECYGVRVGLAPAPTVEPFVIPFCRAHFIMMDYDPRTEAEGEYSERIMTKLCWLSEVVALVQTYI</sequence>
<proteinExistence type="predicted"/>
<evidence type="ECO:0000313" key="1">
    <source>
        <dbReference type="EMBL" id="KAL1409218.1"/>
    </source>
</evidence>
<protein>
    <submittedName>
        <fullName evidence="1">Uncharacterized protein</fullName>
    </submittedName>
</protein>
<dbReference type="GeneID" id="95987094"/>
<evidence type="ECO:0000313" key="2">
    <source>
        <dbReference type="Proteomes" id="UP001565368"/>
    </source>
</evidence>
<keyword evidence="2" id="KW-1185">Reference proteome</keyword>
<name>A0ABR3Q4C2_9TREE</name>
<accession>A0ABR3Q4C2</accession>
<gene>
    <name evidence="1" type="ORF">Q8F55_006051</name>
</gene>
<comment type="caution">
    <text evidence="1">The sequence shown here is derived from an EMBL/GenBank/DDBJ whole genome shotgun (WGS) entry which is preliminary data.</text>
</comment>